<accession>A0A937XH25</accession>
<evidence type="ECO:0000313" key="5">
    <source>
        <dbReference type="EMBL" id="MBM3331508.1"/>
    </source>
</evidence>
<evidence type="ECO:0000313" key="6">
    <source>
        <dbReference type="Proteomes" id="UP000779900"/>
    </source>
</evidence>
<sequence length="406" mass="44310">MTRQSSLASRRLPVAVLCSALLAAALAAQPLPLLNPDTTASAAPETLTVRQLEEQIEQNEAQLEQTRQRIAQVESQLADLAGKEQAGLARLASLEEQIGLTRSYLARLRNQAAARSGEIAQVARQIEQTSAEAASRKDALGRRLIAIYKYGQLNPLTALLSTRSVPEVYRKMLYLRWVVRADQRLAAELAQVNLELSAQRSRLVAAQAELDRLQREQLDQQAKLNLAIAAESALLRKVRNEKETGRALQQQLTESSGRLRDLVVGLQLRKERALPPTTSEFETGKGSLPWPLRGKVIATFGSKVHPRYKTKTSNLGIDIKAGSSASVNTVAPGRVAYADQFMGYGNLVIVDHGGGFYSLYSNLTEMSAQVGAGVAAGTQIGVASDYLHFEIRKDGKPVNPIDWLKP</sequence>
<feature type="domain" description="M23ase beta-sheet core" evidence="4">
    <location>
        <begin position="314"/>
        <end position="400"/>
    </location>
</feature>
<proteinExistence type="predicted"/>
<dbReference type="InterPro" id="IPR011055">
    <property type="entry name" value="Dup_hybrid_motif"/>
</dbReference>
<dbReference type="InterPro" id="IPR016047">
    <property type="entry name" value="M23ase_b-sheet_dom"/>
</dbReference>
<dbReference type="EMBL" id="VGIR01000032">
    <property type="protein sequence ID" value="MBM3331508.1"/>
    <property type="molecule type" value="Genomic_DNA"/>
</dbReference>
<feature type="coiled-coil region" evidence="2">
    <location>
        <begin position="49"/>
        <end position="83"/>
    </location>
</feature>
<dbReference type="Gene3D" id="6.10.250.3150">
    <property type="match status" value="1"/>
</dbReference>
<dbReference type="CDD" id="cd12797">
    <property type="entry name" value="M23_peptidase"/>
    <property type="match status" value="1"/>
</dbReference>
<dbReference type="GO" id="GO:0004222">
    <property type="term" value="F:metalloendopeptidase activity"/>
    <property type="evidence" value="ECO:0007669"/>
    <property type="project" value="TreeGrafter"/>
</dbReference>
<dbReference type="Pfam" id="PF01551">
    <property type="entry name" value="Peptidase_M23"/>
    <property type="match status" value="1"/>
</dbReference>
<dbReference type="PANTHER" id="PTHR21666:SF289">
    <property type="entry name" value="L-ALA--D-GLU ENDOPEPTIDASE"/>
    <property type="match status" value="1"/>
</dbReference>
<dbReference type="Gene3D" id="2.70.70.10">
    <property type="entry name" value="Glucose Permease (Domain IIA)"/>
    <property type="match status" value="1"/>
</dbReference>
<reference evidence="5" key="1">
    <citation type="submission" date="2019-03" db="EMBL/GenBank/DDBJ databases">
        <title>Lake Tanganyika Metagenome-Assembled Genomes (MAGs).</title>
        <authorList>
            <person name="Tran P."/>
        </authorList>
    </citation>
    <scope>NUCLEOTIDE SEQUENCE</scope>
    <source>
        <strain evidence="5">K_DeepCast_150m_m2_040</strain>
    </source>
</reference>
<dbReference type="AlphaFoldDB" id="A0A937XH25"/>
<evidence type="ECO:0000256" key="2">
    <source>
        <dbReference type="SAM" id="Coils"/>
    </source>
</evidence>
<feature type="signal peptide" evidence="3">
    <location>
        <begin position="1"/>
        <end position="27"/>
    </location>
</feature>
<organism evidence="5 6">
    <name type="scientific">candidate division WOR-3 bacterium</name>
    <dbReference type="NCBI Taxonomy" id="2052148"/>
    <lineage>
        <taxon>Bacteria</taxon>
        <taxon>Bacteria division WOR-3</taxon>
    </lineage>
</organism>
<evidence type="ECO:0000256" key="3">
    <source>
        <dbReference type="SAM" id="SignalP"/>
    </source>
</evidence>
<keyword evidence="1 3" id="KW-0732">Signal</keyword>
<feature type="chain" id="PRO_5037510735" description="M23ase beta-sheet core domain-containing protein" evidence="3">
    <location>
        <begin position="28"/>
        <end position="406"/>
    </location>
</feature>
<dbReference type="SUPFAM" id="SSF51261">
    <property type="entry name" value="Duplicated hybrid motif"/>
    <property type="match status" value="1"/>
</dbReference>
<comment type="caution">
    <text evidence="5">The sequence shown here is derived from an EMBL/GenBank/DDBJ whole genome shotgun (WGS) entry which is preliminary data.</text>
</comment>
<dbReference type="Proteomes" id="UP000779900">
    <property type="component" value="Unassembled WGS sequence"/>
</dbReference>
<protein>
    <recommendedName>
        <fullName evidence="4">M23ase beta-sheet core domain-containing protein</fullName>
    </recommendedName>
</protein>
<name>A0A937XH25_UNCW3</name>
<gene>
    <name evidence="5" type="ORF">FJY68_06605</name>
</gene>
<feature type="coiled-coil region" evidence="2">
    <location>
        <begin position="189"/>
        <end position="223"/>
    </location>
</feature>
<evidence type="ECO:0000256" key="1">
    <source>
        <dbReference type="ARBA" id="ARBA00022729"/>
    </source>
</evidence>
<evidence type="ECO:0000259" key="4">
    <source>
        <dbReference type="Pfam" id="PF01551"/>
    </source>
</evidence>
<dbReference type="InterPro" id="IPR050570">
    <property type="entry name" value="Cell_wall_metabolism_enzyme"/>
</dbReference>
<dbReference type="PANTHER" id="PTHR21666">
    <property type="entry name" value="PEPTIDASE-RELATED"/>
    <property type="match status" value="1"/>
</dbReference>
<keyword evidence="2" id="KW-0175">Coiled coil</keyword>